<evidence type="ECO:0000259" key="5">
    <source>
        <dbReference type="PROSITE" id="PS50931"/>
    </source>
</evidence>
<dbReference type="GO" id="GO:0003677">
    <property type="term" value="F:DNA binding"/>
    <property type="evidence" value="ECO:0007669"/>
    <property type="project" value="UniProtKB-KW"/>
</dbReference>
<dbReference type="PANTHER" id="PTHR30537">
    <property type="entry name" value="HTH-TYPE TRANSCRIPTIONAL REGULATOR"/>
    <property type="match status" value="1"/>
</dbReference>
<dbReference type="EMBL" id="LXJZ01000081">
    <property type="protein sequence ID" value="OAJ61727.1"/>
    <property type="molecule type" value="Genomic_DNA"/>
</dbReference>
<dbReference type="EMBL" id="LXKA01000044">
    <property type="protein sequence ID" value="OAJ65326.1"/>
    <property type="molecule type" value="Genomic_DNA"/>
</dbReference>
<organism evidence="7 9">
    <name type="scientific">Paraburkholderia ginsengiterrae</name>
    <dbReference type="NCBI Taxonomy" id="1462993"/>
    <lineage>
        <taxon>Bacteria</taxon>
        <taxon>Pseudomonadati</taxon>
        <taxon>Pseudomonadota</taxon>
        <taxon>Betaproteobacteria</taxon>
        <taxon>Burkholderiales</taxon>
        <taxon>Burkholderiaceae</taxon>
        <taxon>Paraburkholderia</taxon>
    </lineage>
</organism>
<evidence type="ECO:0000256" key="2">
    <source>
        <dbReference type="ARBA" id="ARBA00023015"/>
    </source>
</evidence>
<feature type="domain" description="HTH lysR-type" evidence="5">
    <location>
        <begin position="39"/>
        <end position="88"/>
    </location>
</feature>
<dbReference type="Pfam" id="PF00126">
    <property type="entry name" value="HTH_1"/>
    <property type="match status" value="1"/>
</dbReference>
<evidence type="ECO:0000313" key="9">
    <source>
        <dbReference type="Proteomes" id="UP000078116"/>
    </source>
</evidence>
<dbReference type="InterPro" id="IPR036390">
    <property type="entry name" value="WH_DNA-bd_sf"/>
</dbReference>
<dbReference type="Gene3D" id="1.10.10.10">
    <property type="entry name" value="Winged helix-like DNA-binding domain superfamily/Winged helix DNA-binding domain"/>
    <property type="match status" value="1"/>
</dbReference>
<dbReference type="InterPro" id="IPR000847">
    <property type="entry name" value="LysR_HTH_N"/>
</dbReference>
<dbReference type="FunFam" id="1.10.10.10:FF:000001">
    <property type="entry name" value="LysR family transcriptional regulator"/>
    <property type="match status" value="1"/>
</dbReference>
<keyword evidence="3" id="KW-0238">DNA-binding</keyword>
<sequence length="146" mass="15950">MTITTRATMTDYLPRFAASGAHDLIAGSLASSYAGVVSFLAVVDAGSFARAGDRLGIGRSSVSRNVQKLEAQLDTRLFLRTKRSMSLTSEGQFLYDCVESAVFFCLMGECSPMTRAWIRGDVSSREKSALQELYFPVMARRGGRSE</sequence>
<dbReference type="SUPFAM" id="SSF46785">
    <property type="entry name" value="Winged helix' DNA-binding domain"/>
    <property type="match status" value="1"/>
</dbReference>
<comment type="caution">
    <text evidence="7">The sequence shown here is derived from an EMBL/GenBank/DDBJ whole genome shotgun (WGS) entry which is preliminary data.</text>
</comment>
<dbReference type="PROSITE" id="PS50931">
    <property type="entry name" value="HTH_LYSR"/>
    <property type="match status" value="1"/>
</dbReference>
<reference evidence="8 9" key="1">
    <citation type="submission" date="2016-04" db="EMBL/GenBank/DDBJ databases">
        <title>Reclassification of Paraburkholderia panaciterrae (Farh et al. 2015) Dobritsa &amp; Samadpour 2016 as a later homotypic synonym of Paraburkholderia ginsengiterrae (Farh et al. 2015) Dobritsa &amp; Samadpour 2016.</title>
        <authorList>
            <person name="Dobritsa A.P."/>
            <person name="Kutumbaka K."/>
            <person name="Samadpour M."/>
        </authorList>
    </citation>
    <scope>NUCLEOTIDE SEQUENCE [LARGE SCALE GENOMIC DNA]</scope>
    <source>
        <strain evidence="7 9">DCY85</strain>
        <strain evidence="6 8">DCY85-1</strain>
    </source>
</reference>
<dbReference type="STRING" id="1462993.A6V36_23550"/>
<dbReference type="Proteomes" id="UP000077961">
    <property type="component" value="Unassembled WGS sequence"/>
</dbReference>
<name>A0A1A9NF96_9BURK</name>
<proteinExistence type="inferred from homology"/>
<comment type="similarity">
    <text evidence="1">Belongs to the LysR transcriptional regulatory family.</text>
</comment>
<evidence type="ECO:0000256" key="1">
    <source>
        <dbReference type="ARBA" id="ARBA00009437"/>
    </source>
</evidence>
<evidence type="ECO:0000256" key="4">
    <source>
        <dbReference type="ARBA" id="ARBA00023163"/>
    </source>
</evidence>
<keyword evidence="2" id="KW-0805">Transcription regulation</keyword>
<protein>
    <recommendedName>
        <fullName evidence="5">HTH lysR-type domain-containing protein</fullName>
    </recommendedName>
</protein>
<evidence type="ECO:0000256" key="3">
    <source>
        <dbReference type="ARBA" id="ARBA00023125"/>
    </source>
</evidence>
<keyword evidence="4" id="KW-0804">Transcription</keyword>
<gene>
    <name evidence="6" type="ORF">A6V36_23550</name>
    <name evidence="7" type="ORF">A6V37_15305</name>
</gene>
<accession>A0A1A9NF96</accession>
<dbReference type="PANTHER" id="PTHR30537:SF5">
    <property type="entry name" value="HTH-TYPE TRANSCRIPTIONAL ACTIVATOR TTDR-RELATED"/>
    <property type="match status" value="1"/>
</dbReference>
<evidence type="ECO:0000313" key="6">
    <source>
        <dbReference type="EMBL" id="OAJ61727.1"/>
    </source>
</evidence>
<dbReference type="GO" id="GO:0003700">
    <property type="term" value="F:DNA-binding transcription factor activity"/>
    <property type="evidence" value="ECO:0007669"/>
    <property type="project" value="InterPro"/>
</dbReference>
<dbReference type="InterPro" id="IPR036388">
    <property type="entry name" value="WH-like_DNA-bd_sf"/>
</dbReference>
<dbReference type="Proteomes" id="UP000078116">
    <property type="component" value="Unassembled WGS sequence"/>
</dbReference>
<evidence type="ECO:0000313" key="7">
    <source>
        <dbReference type="EMBL" id="OAJ65326.1"/>
    </source>
</evidence>
<evidence type="ECO:0000313" key="8">
    <source>
        <dbReference type="Proteomes" id="UP000077961"/>
    </source>
</evidence>
<keyword evidence="8" id="KW-1185">Reference proteome</keyword>
<dbReference type="InterPro" id="IPR058163">
    <property type="entry name" value="LysR-type_TF_proteobact-type"/>
</dbReference>
<dbReference type="AlphaFoldDB" id="A0A1A9NF96"/>